<dbReference type="PROSITE" id="PS50109">
    <property type="entry name" value="HIS_KIN"/>
    <property type="match status" value="1"/>
</dbReference>
<dbReference type="Gene3D" id="3.30.565.10">
    <property type="entry name" value="Histidine kinase-like ATPase, C-terminal domain"/>
    <property type="match status" value="1"/>
</dbReference>
<dbReference type="Pfam" id="PF00989">
    <property type="entry name" value="PAS"/>
    <property type="match status" value="1"/>
</dbReference>
<dbReference type="Pfam" id="PF00512">
    <property type="entry name" value="HisKA"/>
    <property type="match status" value="1"/>
</dbReference>
<keyword evidence="4" id="KW-0808">Transferase</keyword>
<dbReference type="InterPro" id="IPR035965">
    <property type="entry name" value="PAS-like_dom_sf"/>
</dbReference>
<keyword evidence="5" id="KW-0547">Nucleotide-binding</keyword>
<evidence type="ECO:0000259" key="11">
    <source>
        <dbReference type="PROSITE" id="PS50113"/>
    </source>
</evidence>
<dbReference type="AlphaFoldDB" id="A0A7V4XU36"/>
<dbReference type="InterPro" id="IPR013767">
    <property type="entry name" value="PAS_fold"/>
</dbReference>
<dbReference type="InterPro" id="IPR005467">
    <property type="entry name" value="His_kinase_dom"/>
</dbReference>
<dbReference type="InterPro" id="IPR000700">
    <property type="entry name" value="PAS-assoc_C"/>
</dbReference>
<dbReference type="InterPro" id="IPR013655">
    <property type="entry name" value="PAS_fold_3"/>
</dbReference>
<dbReference type="InterPro" id="IPR003661">
    <property type="entry name" value="HisK_dim/P_dom"/>
</dbReference>
<comment type="catalytic activity">
    <reaction evidence="1">
        <text>ATP + protein L-histidine = ADP + protein N-phospho-L-histidine.</text>
        <dbReference type="EC" id="2.7.13.3"/>
    </reaction>
</comment>
<dbReference type="InterPro" id="IPR001610">
    <property type="entry name" value="PAC"/>
</dbReference>
<dbReference type="SMART" id="SM00388">
    <property type="entry name" value="HisKA"/>
    <property type="match status" value="1"/>
</dbReference>
<evidence type="ECO:0000256" key="3">
    <source>
        <dbReference type="ARBA" id="ARBA00022553"/>
    </source>
</evidence>
<evidence type="ECO:0000256" key="6">
    <source>
        <dbReference type="ARBA" id="ARBA00022777"/>
    </source>
</evidence>
<feature type="domain" description="PAC" evidence="11">
    <location>
        <begin position="256"/>
        <end position="308"/>
    </location>
</feature>
<dbReference type="PANTHER" id="PTHR43065">
    <property type="entry name" value="SENSOR HISTIDINE KINASE"/>
    <property type="match status" value="1"/>
</dbReference>
<dbReference type="Pfam" id="PF08447">
    <property type="entry name" value="PAS_3"/>
    <property type="match status" value="1"/>
</dbReference>
<dbReference type="InterPro" id="IPR036097">
    <property type="entry name" value="HisK_dim/P_sf"/>
</dbReference>
<keyword evidence="6" id="KW-0418">Kinase</keyword>
<organism evidence="12">
    <name type="scientific">Acidobacterium capsulatum</name>
    <dbReference type="NCBI Taxonomy" id="33075"/>
    <lineage>
        <taxon>Bacteria</taxon>
        <taxon>Pseudomonadati</taxon>
        <taxon>Acidobacteriota</taxon>
        <taxon>Terriglobia</taxon>
        <taxon>Terriglobales</taxon>
        <taxon>Acidobacteriaceae</taxon>
        <taxon>Acidobacterium</taxon>
    </lineage>
</organism>
<dbReference type="InterPro" id="IPR003594">
    <property type="entry name" value="HATPase_dom"/>
</dbReference>
<feature type="domain" description="PAS" evidence="10">
    <location>
        <begin position="312"/>
        <end position="371"/>
    </location>
</feature>
<dbReference type="PRINTS" id="PR00344">
    <property type="entry name" value="BCTRLSENSOR"/>
</dbReference>
<dbReference type="CDD" id="cd00075">
    <property type="entry name" value="HATPase"/>
    <property type="match status" value="1"/>
</dbReference>
<reference evidence="12" key="1">
    <citation type="journal article" date="2020" name="mSystems">
        <title>Genome- and Community-Level Interaction Insights into Carbon Utilization and Element Cycling Functions of Hydrothermarchaeota in Hydrothermal Sediment.</title>
        <authorList>
            <person name="Zhou Z."/>
            <person name="Liu Y."/>
            <person name="Xu W."/>
            <person name="Pan J."/>
            <person name="Luo Z.H."/>
            <person name="Li M."/>
        </authorList>
    </citation>
    <scope>NUCLEOTIDE SEQUENCE [LARGE SCALE GENOMIC DNA]</scope>
    <source>
        <strain evidence="12">SpSt-855</strain>
    </source>
</reference>
<dbReference type="InterPro" id="IPR004358">
    <property type="entry name" value="Sig_transdc_His_kin-like_C"/>
</dbReference>
<dbReference type="EC" id="2.7.13.3" evidence="2"/>
<dbReference type="Pfam" id="PF02518">
    <property type="entry name" value="HATPase_c"/>
    <property type="match status" value="1"/>
</dbReference>
<dbReference type="PANTHER" id="PTHR43065:SF10">
    <property type="entry name" value="PEROXIDE STRESS-ACTIVATED HISTIDINE KINASE MAK3"/>
    <property type="match status" value="1"/>
</dbReference>
<dbReference type="GO" id="GO:0006355">
    <property type="term" value="P:regulation of DNA-templated transcription"/>
    <property type="evidence" value="ECO:0007669"/>
    <property type="project" value="InterPro"/>
</dbReference>
<evidence type="ECO:0000256" key="7">
    <source>
        <dbReference type="ARBA" id="ARBA00022840"/>
    </source>
</evidence>
<dbReference type="CDD" id="cd00082">
    <property type="entry name" value="HisKA"/>
    <property type="match status" value="1"/>
</dbReference>
<dbReference type="InterPro" id="IPR000014">
    <property type="entry name" value="PAS"/>
</dbReference>
<dbReference type="EMBL" id="DTKL01000060">
    <property type="protein sequence ID" value="HGY94900.1"/>
    <property type="molecule type" value="Genomic_DNA"/>
</dbReference>
<dbReference type="SUPFAM" id="SSF47384">
    <property type="entry name" value="Homodimeric domain of signal transducing histidine kinase"/>
    <property type="match status" value="1"/>
</dbReference>
<protein>
    <recommendedName>
        <fullName evidence="2">histidine kinase</fullName>
        <ecNumber evidence="2">2.7.13.3</ecNumber>
    </recommendedName>
</protein>
<sequence length="670" mass="74197">MQDDLFDSMNEVEAARNANLLIAGSSEMARRIREHDWRGTPLGPLEQWSETLLATVNLMLNSPFPTVLVWGAEMVFLYNDAAIATLSQKHPEALGQGYREVFSEAWDLVGEDMEACLYQGKTAVRDNMLIPILRGGVMQDHFWSYSLSPVYENGRIRGVYDAFRNITETVVATRKLRESEARLKIATEAAQLGVFVWDPGTDQPVWENERLYEIFGRDAREGPVNGAEFLGRYLHRDFHDAFRQGVARTLQEGAPLQFEGLMYRADGELRRIEVRGNAHTDPVGGQAKILGTVRDITDLRAAEEVLRQSEKHLAELAAIVSSSDDVILSKDLNGTIVTWNEAATRVFGYTAEEMIGTSILRLIPEELHQDEEMILSNIRAGKRMQHFETVRKTRDGRLIDVSISISPLLDASGKVIGASKILRDISDRRRMEQSLLQAEKIAATGRMAATIAHEINNPLEAVMNLLYLLRPKIADKEGQAYLASAESELNRVSHIAKQTLGYYRELASAVPVCLAAIAEQAVAIYEPRCMAAGIRVERRFASERKVVLRRGEMMQVISNLITNAIYAMPGGGQLSVSVEDTAEGVELAVGDTGIGIAPEVLPRVFEAFFTMRPAVGTGIGLFVAKQFVEGHGGRIEIASSQEGEGRGTEVRVFLPAHTPYEEARADSLKG</sequence>
<keyword evidence="7" id="KW-0067">ATP-binding</keyword>
<evidence type="ECO:0000256" key="5">
    <source>
        <dbReference type="ARBA" id="ARBA00022741"/>
    </source>
</evidence>
<dbReference type="SMART" id="SM00086">
    <property type="entry name" value="PAC"/>
    <property type="match status" value="2"/>
</dbReference>
<evidence type="ECO:0000256" key="8">
    <source>
        <dbReference type="ARBA" id="ARBA00023012"/>
    </source>
</evidence>
<dbReference type="PROSITE" id="PS50112">
    <property type="entry name" value="PAS"/>
    <property type="match status" value="1"/>
</dbReference>
<dbReference type="SMART" id="SM00091">
    <property type="entry name" value="PAS"/>
    <property type="match status" value="3"/>
</dbReference>
<dbReference type="GO" id="GO:0000155">
    <property type="term" value="F:phosphorelay sensor kinase activity"/>
    <property type="evidence" value="ECO:0007669"/>
    <property type="project" value="InterPro"/>
</dbReference>
<gene>
    <name evidence="12" type="ORF">ENW50_09500</name>
</gene>
<accession>A0A7V4XU36</accession>
<keyword evidence="8" id="KW-0902">Two-component regulatory system</keyword>
<name>A0A7V4XU36_9BACT</name>
<dbReference type="SUPFAM" id="SSF55785">
    <property type="entry name" value="PYP-like sensor domain (PAS domain)"/>
    <property type="match status" value="3"/>
</dbReference>
<feature type="domain" description="Histidine kinase" evidence="9">
    <location>
        <begin position="450"/>
        <end position="658"/>
    </location>
</feature>
<dbReference type="Gene3D" id="3.30.450.20">
    <property type="entry name" value="PAS domain"/>
    <property type="match status" value="3"/>
</dbReference>
<dbReference type="SUPFAM" id="SSF55874">
    <property type="entry name" value="ATPase domain of HSP90 chaperone/DNA topoisomerase II/histidine kinase"/>
    <property type="match status" value="1"/>
</dbReference>
<dbReference type="Gene3D" id="1.10.287.130">
    <property type="match status" value="1"/>
</dbReference>
<feature type="domain" description="PAC" evidence="11">
    <location>
        <begin position="383"/>
        <end position="437"/>
    </location>
</feature>
<dbReference type="InterPro" id="IPR036890">
    <property type="entry name" value="HATPase_C_sf"/>
</dbReference>
<comment type="caution">
    <text evidence="12">The sequence shown here is derived from an EMBL/GenBank/DDBJ whole genome shotgun (WGS) entry which is preliminary data.</text>
</comment>
<keyword evidence="3" id="KW-0597">Phosphoprotein</keyword>
<dbReference type="SMART" id="SM00387">
    <property type="entry name" value="HATPase_c"/>
    <property type="match status" value="1"/>
</dbReference>
<dbReference type="CDD" id="cd00130">
    <property type="entry name" value="PAS"/>
    <property type="match status" value="2"/>
</dbReference>
<evidence type="ECO:0000256" key="2">
    <source>
        <dbReference type="ARBA" id="ARBA00012438"/>
    </source>
</evidence>
<dbReference type="NCBIfam" id="TIGR00229">
    <property type="entry name" value="sensory_box"/>
    <property type="match status" value="2"/>
</dbReference>
<evidence type="ECO:0000256" key="4">
    <source>
        <dbReference type="ARBA" id="ARBA00022679"/>
    </source>
</evidence>
<proteinExistence type="predicted"/>
<evidence type="ECO:0000313" key="12">
    <source>
        <dbReference type="EMBL" id="HGY94900.1"/>
    </source>
</evidence>
<evidence type="ECO:0000259" key="9">
    <source>
        <dbReference type="PROSITE" id="PS50109"/>
    </source>
</evidence>
<dbReference type="GO" id="GO:0005524">
    <property type="term" value="F:ATP binding"/>
    <property type="evidence" value="ECO:0007669"/>
    <property type="project" value="UniProtKB-KW"/>
</dbReference>
<evidence type="ECO:0000259" key="10">
    <source>
        <dbReference type="PROSITE" id="PS50112"/>
    </source>
</evidence>
<dbReference type="PROSITE" id="PS50113">
    <property type="entry name" value="PAC"/>
    <property type="match status" value="2"/>
</dbReference>
<evidence type="ECO:0000256" key="1">
    <source>
        <dbReference type="ARBA" id="ARBA00000085"/>
    </source>
</evidence>